<reference evidence="6 7" key="1">
    <citation type="submission" date="2018-06" db="EMBL/GenBank/DDBJ databases">
        <authorList>
            <consortium name="Pathogen Informatics"/>
            <person name="Doyle S."/>
        </authorList>
    </citation>
    <scope>NUCLEOTIDE SEQUENCE [LARGE SCALE GENOMIC DNA]</scope>
    <source>
        <strain evidence="6 7">NCTC11685</strain>
    </source>
</reference>
<name>A0A7H4PIR9_9ENTR</name>
<dbReference type="SUPFAM" id="SSF52317">
    <property type="entry name" value="Class I glutamine amidotransferase-like"/>
    <property type="match status" value="1"/>
</dbReference>
<dbReference type="PANTHER" id="PTHR43873:SF1">
    <property type="entry name" value="COBYRINATE A,C-DIAMIDE SYNTHASE"/>
    <property type="match status" value="1"/>
</dbReference>
<feature type="domain" description="CobB/CobQ-like glutamine amidotransferase" evidence="5">
    <location>
        <begin position="15"/>
        <end position="138"/>
    </location>
</feature>
<dbReference type="GO" id="GO:0042242">
    <property type="term" value="F:cobyrinic acid a,c-diamide synthase activity"/>
    <property type="evidence" value="ECO:0007669"/>
    <property type="project" value="InterPro"/>
</dbReference>
<comment type="caution">
    <text evidence="6">The sequence shown here is derived from an EMBL/GenBank/DDBJ whole genome shotgun (WGS) entry which is preliminary data.</text>
</comment>
<evidence type="ECO:0000256" key="4">
    <source>
        <dbReference type="ARBA" id="ARBA00022962"/>
    </source>
</evidence>
<accession>A0A7H4PIR9</accession>
<dbReference type="AlphaFoldDB" id="A0A7H4PIR9"/>
<sequence length="156" mass="16816">MAPLPSPDAGTGLTLALADDEAFNFYYPDNLTLLERCGVNIVRFSPLRDSELPPCQMIWLGGGYPEIHAAGLAANTSMLAQLREAHRRGVAIYAECGGLMYLGSTLEDASGDIYPMANLIPGHSKMGKRLTRFGYCEARAMRQTLLAAPGENPARA</sequence>
<evidence type="ECO:0000259" key="5">
    <source>
        <dbReference type="Pfam" id="PF07685"/>
    </source>
</evidence>
<dbReference type="Gene3D" id="3.40.50.880">
    <property type="match status" value="1"/>
</dbReference>
<proteinExistence type="inferred from homology"/>
<dbReference type="Proteomes" id="UP000254863">
    <property type="component" value="Unassembled WGS sequence"/>
</dbReference>
<evidence type="ECO:0000256" key="2">
    <source>
        <dbReference type="ARBA" id="ARBA00006205"/>
    </source>
</evidence>
<keyword evidence="4" id="KW-0315">Glutamine amidotransferase</keyword>
<evidence type="ECO:0000256" key="1">
    <source>
        <dbReference type="ARBA" id="ARBA00004953"/>
    </source>
</evidence>
<keyword evidence="3" id="KW-0169">Cobalamin biosynthesis</keyword>
<comment type="similarity">
    <text evidence="2">Belongs to the CobB/CobQ family. CobQ subfamily.</text>
</comment>
<dbReference type="PROSITE" id="PS51274">
    <property type="entry name" value="GATASE_COBBQ"/>
    <property type="match status" value="1"/>
</dbReference>
<evidence type="ECO:0000313" key="7">
    <source>
        <dbReference type="Proteomes" id="UP000254863"/>
    </source>
</evidence>
<dbReference type="Pfam" id="PF07685">
    <property type="entry name" value="GATase_3"/>
    <property type="match status" value="1"/>
</dbReference>
<comment type="pathway">
    <text evidence="1">Cofactor biosynthesis; adenosylcobalamin biosynthesis.</text>
</comment>
<gene>
    <name evidence="6" type="primary">cobB_4</name>
    <name evidence="6" type="ORF">NCTC11685_05587</name>
</gene>
<evidence type="ECO:0000313" key="6">
    <source>
        <dbReference type="EMBL" id="STW72496.1"/>
    </source>
</evidence>
<evidence type="ECO:0000256" key="3">
    <source>
        <dbReference type="ARBA" id="ARBA00022573"/>
    </source>
</evidence>
<dbReference type="PANTHER" id="PTHR43873">
    <property type="entry name" value="COBYRINATE A,C-DIAMIDE SYNTHASE"/>
    <property type="match status" value="1"/>
</dbReference>
<dbReference type="EMBL" id="UGMS01000002">
    <property type="protein sequence ID" value="STW72496.1"/>
    <property type="molecule type" value="Genomic_DNA"/>
</dbReference>
<dbReference type="InterPro" id="IPR011698">
    <property type="entry name" value="GATase_3"/>
</dbReference>
<organism evidence="6 7">
    <name type="scientific">Klebsiella michiganensis</name>
    <dbReference type="NCBI Taxonomy" id="1134687"/>
    <lineage>
        <taxon>Bacteria</taxon>
        <taxon>Pseudomonadati</taxon>
        <taxon>Pseudomonadota</taxon>
        <taxon>Gammaproteobacteria</taxon>
        <taxon>Enterobacterales</taxon>
        <taxon>Enterobacteriaceae</taxon>
        <taxon>Klebsiella/Raoultella group</taxon>
        <taxon>Klebsiella</taxon>
    </lineage>
</organism>
<dbReference type="GO" id="GO:0009236">
    <property type="term" value="P:cobalamin biosynthetic process"/>
    <property type="evidence" value="ECO:0007669"/>
    <property type="project" value="UniProtKB-KW"/>
</dbReference>
<dbReference type="InterPro" id="IPR029062">
    <property type="entry name" value="Class_I_gatase-like"/>
</dbReference>
<protein>
    <submittedName>
        <fullName evidence="6">Cobyrinic acid A,C-diamide synthase</fullName>
    </submittedName>
</protein>
<dbReference type="InterPro" id="IPR004484">
    <property type="entry name" value="CbiA/CobB_synth"/>
</dbReference>